<proteinExistence type="predicted"/>
<dbReference type="RefSeq" id="WP_072263068.1">
    <property type="nucleotide sequence ID" value="NZ_JABXQT010000001.1"/>
</dbReference>
<reference evidence="1 2" key="1">
    <citation type="submission" date="2020-06" db="EMBL/GenBank/DDBJ databases">
        <title>REHAB project genomes.</title>
        <authorList>
            <person name="Shaw L.P."/>
        </authorList>
    </citation>
    <scope>NUCLEOTIDE SEQUENCE [LARGE SCALE GENOMIC DNA]</scope>
    <source>
        <strain evidence="1 2">RHBSTW-00074</strain>
    </source>
</reference>
<organism evidence="1 2">
    <name type="scientific">Enterobacter asburiae</name>
    <dbReference type="NCBI Taxonomy" id="61645"/>
    <lineage>
        <taxon>Bacteria</taxon>
        <taxon>Pseudomonadati</taxon>
        <taxon>Pseudomonadota</taxon>
        <taxon>Gammaproteobacteria</taxon>
        <taxon>Enterobacterales</taxon>
        <taxon>Enterobacteriaceae</taxon>
        <taxon>Enterobacter</taxon>
        <taxon>Enterobacter cloacae complex</taxon>
    </lineage>
</organism>
<gene>
    <name evidence="1" type="ORF">HV056_14000</name>
</gene>
<evidence type="ECO:0000313" key="1">
    <source>
        <dbReference type="EMBL" id="MBA8077646.1"/>
    </source>
</evidence>
<accession>A0A7W3CAY1</accession>
<dbReference type="Proteomes" id="UP000533461">
    <property type="component" value="Unassembled WGS sequence"/>
</dbReference>
<name>A0A7W3CAY1_ENTAS</name>
<dbReference type="AlphaFoldDB" id="A0A7W3CAY1"/>
<protein>
    <submittedName>
        <fullName evidence="1">Uncharacterized protein</fullName>
    </submittedName>
</protein>
<dbReference type="EMBL" id="JABXRP010000001">
    <property type="protein sequence ID" value="MBA8077646.1"/>
    <property type="molecule type" value="Genomic_DNA"/>
</dbReference>
<sequence length="151" mass="17071">MDYEFFERLGKSVPGSVEIDRENSTVTLKGWKLEEFDYANNQKQCADSIEDQSNGFRASPLKSEDTFPKTILLVNGGFKRVVNPLTNTDSHASKSDKTCSTCWKCGEHASASKQENESSESNQYLVPGIKGQLRKWILQVHRFLFTPLGKF</sequence>
<evidence type="ECO:0000313" key="2">
    <source>
        <dbReference type="Proteomes" id="UP000533461"/>
    </source>
</evidence>
<comment type="caution">
    <text evidence="1">The sequence shown here is derived from an EMBL/GenBank/DDBJ whole genome shotgun (WGS) entry which is preliminary data.</text>
</comment>